<dbReference type="GO" id="GO:0004791">
    <property type="term" value="F:thioredoxin-disulfide reductase (NADPH) activity"/>
    <property type="evidence" value="ECO:0007669"/>
    <property type="project" value="UniProtKB-UniRule"/>
</dbReference>
<dbReference type="RefSeq" id="WP_201428642.1">
    <property type="nucleotide sequence ID" value="NZ_JAEQMG010000163.1"/>
</dbReference>
<accession>A0A934WU38</accession>
<dbReference type="Gene3D" id="3.50.50.60">
    <property type="entry name" value="FAD/NAD(P)-binding domain"/>
    <property type="match status" value="2"/>
</dbReference>
<comment type="catalytic activity">
    <reaction evidence="4">
        <text>[thioredoxin]-dithiol + NADP(+) = [thioredoxin]-disulfide + NADPH + H(+)</text>
        <dbReference type="Rhea" id="RHEA:20345"/>
        <dbReference type="Rhea" id="RHEA-COMP:10698"/>
        <dbReference type="Rhea" id="RHEA-COMP:10700"/>
        <dbReference type="ChEBI" id="CHEBI:15378"/>
        <dbReference type="ChEBI" id="CHEBI:29950"/>
        <dbReference type="ChEBI" id="CHEBI:50058"/>
        <dbReference type="ChEBI" id="CHEBI:57783"/>
        <dbReference type="ChEBI" id="CHEBI:58349"/>
        <dbReference type="EC" id="1.8.1.9"/>
    </reaction>
</comment>
<feature type="compositionally biased region" description="Polar residues" evidence="5">
    <location>
        <begin position="307"/>
        <end position="327"/>
    </location>
</feature>
<keyword evidence="2 4" id="KW-0285">Flavoprotein</keyword>
<gene>
    <name evidence="7" type="primary">trxB</name>
    <name evidence="7" type="ORF">JKK62_15105</name>
</gene>
<evidence type="ECO:0000256" key="3">
    <source>
        <dbReference type="ARBA" id="ARBA00023002"/>
    </source>
</evidence>
<dbReference type="EMBL" id="JAEQMG010000163">
    <property type="protein sequence ID" value="MBK6089952.1"/>
    <property type="molecule type" value="Genomic_DNA"/>
</dbReference>
<dbReference type="Proteomes" id="UP000633365">
    <property type="component" value="Unassembled WGS sequence"/>
</dbReference>
<comment type="caution">
    <text evidence="7">The sequence shown here is derived from an EMBL/GenBank/DDBJ whole genome shotgun (WGS) entry which is preliminary data.</text>
</comment>
<dbReference type="EC" id="1.8.1.9" evidence="4"/>
<dbReference type="InterPro" id="IPR036188">
    <property type="entry name" value="FAD/NAD-bd_sf"/>
</dbReference>
<feature type="region of interest" description="Disordered" evidence="5">
    <location>
        <begin position="297"/>
        <end position="327"/>
    </location>
</feature>
<protein>
    <recommendedName>
        <fullName evidence="4">Thioredoxin reductase</fullName>
        <ecNumber evidence="4">1.8.1.9</ecNumber>
    </recommendedName>
</protein>
<evidence type="ECO:0000313" key="8">
    <source>
        <dbReference type="Proteomes" id="UP000633365"/>
    </source>
</evidence>
<keyword evidence="4" id="KW-0274">FAD</keyword>
<feature type="domain" description="FAD/NAD(P)-binding" evidence="6">
    <location>
        <begin position="2"/>
        <end position="288"/>
    </location>
</feature>
<dbReference type="PRINTS" id="PR00368">
    <property type="entry name" value="FADPNR"/>
</dbReference>
<evidence type="ECO:0000256" key="1">
    <source>
        <dbReference type="ARBA" id="ARBA00009333"/>
    </source>
</evidence>
<dbReference type="AlphaFoldDB" id="A0A934WU38"/>
<proteinExistence type="inferred from homology"/>
<keyword evidence="3 4" id="KW-0560">Oxidoreductase</keyword>
<organism evidence="7 8">
    <name type="scientific">Ruminococcus difficilis</name>
    <dbReference type="NCBI Taxonomy" id="2763069"/>
    <lineage>
        <taxon>Bacteria</taxon>
        <taxon>Bacillati</taxon>
        <taxon>Bacillota</taxon>
        <taxon>Clostridia</taxon>
        <taxon>Eubacteriales</taxon>
        <taxon>Oscillospiraceae</taxon>
        <taxon>Ruminococcus</taxon>
    </lineage>
</organism>
<sequence length="327" mass="35297">MYDLIIIGGGVAGMTAAIYAARSGLSTLIIEKAGFGGQAALTAKIENYPSYKEIDGFQLAADIKAQVDALGVESLSAQVQSLTKENDVFTVTTDSDSYQSKAVIIANGVRRRELGIPGEDEFRGRGISWCAVCDGGFFRKKKTAVIGAGNSALGDAIYLSNLCEEVYLIFRRDYPTATKSYMDKLENIDNIRLMPRHIPVEIKGDRLVTTLKIKNVDSGEETDLAVNGVFEAIGLIPDNDVYADLAELDDNGYILTDSEMRTKTPGLFAAGDTRQKSLRQIVTACSDGAQAATAAHDYLSDTRSRSNIDTIPQSPNGDSSLSQREPK</sequence>
<dbReference type="GO" id="GO:0005737">
    <property type="term" value="C:cytoplasm"/>
    <property type="evidence" value="ECO:0007669"/>
    <property type="project" value="InterPro"/>
</dbReference>
<evidence type="ECO:0000313" key="7">
    <source>
        <dbReference type="EMBL" id="MBK6089952.1"/>
    </source>
</evidence>
<comment type="similarity">
    <text evidence="1 4">Belongs to the class-II pyridine nucleotide-disulfide oxidoreductase family.</text>
</comment>
<keyword evidence="8" id="KW-1185">Reference proteome</keyword>
<evidence type="ECO:0000256" key="2">
    <source>
        <dbReference type="ARBA" id="ARBA00022630"/>
    </source>
</evidence>
<dbReference type="InterPro" id="IPR005982">
    <property type="entry name" value="Thioredox_Rdtase"/>
</dbReference>
<dbReference type="PRINTS" id="PR00469">
    <property type="entry name" value="PNDRDTASEII"/>
</dbReference>
<dbReference type="NCBIfam" id="TIGR01292">
    <property type="entry name" value="TRX_reduct"/>
    <property type="match status" value="1"/>
</dbReference>
<dbReference type="GO" id="GO:0019430">
    <property type="term" value="P:removal of superoxide radicals"/>
    <property type="evidence" value="ECO:0007669"/>
    <property type="project" value="UniProtKB-UniRule"/>
</dbReference>
<reference evidence="7" key="1">
    <citation type="submission" date="2021-01" db="EMBL/GenBank/DDBJ databases">
        <title>Genome public.</title>
        <authorList>
            <person name="Liu C."/>
            <person name="Sun Q."/>
        </authorList>
    </citation>
    <scope>NUCLEOTIDE SEQUENCE</scope>
    <source>
        <strain evidence="7">M6</strain>
    </source>
</reference>
<evidence type="ECO:0000259" key="6">
    <source>
        <dbReference type="Pfam" id="PF07992"/>
    </source>
</evidence>
<evidence type="ECO:0000256" key="4">
    <source>
        <dbReference type="RuleBase" id="RU003880"/>
    </source>
</evidence>
<comment type="cofactor">
    <cofactor evidence="4">
        <name>FAD</name>
        <dbReference type="ChEBI" id="CHEBI:57692"/>
    </cofactor>
</comment>
<comment type="subunit">
    <text evidence="4">Homodimer.</text>
</comment>
<dbReference type="PANTHER" id="PTHR48105">
    <property type="entry name" value="THIOREDOXIN REDUCTASE 1-RELATED-RELATED"/>
    <property type="match status" value="1"/>
</dbReference>
<dbReference type="InterPro" id="IPR050097">
    <property type="entry name" value="Ferredoxin-NADP_redctase_2"/>
</dbReference>
<dbReference type="SUPFAM" id="SSF51905">
    <property type="entry name" value="FAD/NAD(P)-binding domain"/>
    <property type="match status" value="1"/>
</dbReference>
<dbReference type="InterPro" id="IPR023753">
    <property type="entry name" value="FAD/NAD-binding_dom"/>
</dbReference>
<name>A0A934WU38_9FIRM</name>
<keyword evidence="4" id="KW-0676">Redox-active center</keyword>
<evidence type="ECO:0000256" key="5">
    <source>
        <dbReference type="SAM" id="MobiDB-lite"/>
    </source>
</evidence>
<dbReference type="Pfam" id="PF07992">
    <property type="entry name" value="Pyr_redox_2"/>
    <property type="match status" value="1"/>
</dbReference>